<evidence type="ECO:0000259" key="3">
    <source>
        <dbReference type="PROSITE" id="PS50048"/>
    </source>
</evidence>
<dbReference type="PROSITE" id="PS50048">
    <property type="entry name" value="ZN2_CY6_FUNGAL_2"/>
    <property type="match status" value="1"/>
</dbReference>
<feature type="compositionally biased region" description="Basic and acidic residues" evidence="2">
    <location>
        <begin position="67"/>
        <end position="81"/>
    </location>
</feature>
<gene>
    <name evidence="4" type="ORF">RFULGI_LOCUS2901</name>
</gene>
<dbReference type="InterPro" id="IPR001138">
    <property type="entry name" value="Zn2Cys6_DnaBD"/>
</dbReference>
<evidence type="ECO:0000256" key="1">
    <source>
        <dbReference type="ARBA" id="ARBA00023242"/>
    </source>
</evidence>
<dbReference type="Proteomes" id="UP000789396">
    <property type="component" value="Unassembled WGS sequence"/>
</dbReference>
<dbReference type="InterPro" id="IPR050797">
    <property type="entry name" value="Carb_Metab_Trans_Reg"/>
</dbReference>
<dbReference type="PANTHER" id="PTHR31668">
    <property type="entry name" value="GLUCOSE TRANSPORT TRANSCRIPTION REGULATOR RGT1-RELATED-RELATED"/>
    <property type="match status" value="1"/>
</dbReference>
<accession>A0A9N8ZYV7</accession>
<keyword evidence="5" id="KW-1185">Reference proteome</keyword>
<dbReference type="CDD" id="cd00067">
    <property type="entry name" value="GAL4"/>
    <property type="match status" value="1"/>
</dbReference>
<sequence>MAPLTYRINTTKACDSCQRLKTRCIKEAHLDRSVKCSECIRRNVNCTYDALSKRRGPKPKNQSPDNENTHTSKHHQDDRGLSQEEIMLVTKLYGKEQLSAVLDILTSYSSLPCPYENTAGHQCHEGCTVRYTHNC</sequence>
<keyword evidence="1" id="KW-0539">Nucleus</keyword>
<dbReference type="Gene3D" id="4.10.240.10">
    <property type="entry name" value="Zn(2)-C6 fungal-type DNA-binding domain"/>
    <property type="match status" value="1"/>
</dbReference>
<evidence type="ECO:0000313" key="4">
    <source>
        <dbReference type="EMBL" id="CAG8511130.1"/>
    </source>
</evidence>
<dbReference type="AlphaFoldDB" id="A0A9N8ZYV7"/>
<protein>
    <submittedName>
        <fullName evidence="4">7835_t:CDS:1</fullName>
    </submittedName>
</protein>
<proteinExistence type="predicted"/>
<dbReference type="Pfam" id="PF00172">
    <property type="entry name" value="Zn_clus"/>
    <property type="match status" value="1"/>
</dbReference>
<dbReference type="SMART" id="SM00066">
    <property type="entry name" value="GAL4"/>
    <property type="match status" value="1"/>
</dbReference>
<dbReference type="EMBL" id="CAJVPZ010002351">
    <property type="protein sequence ID" value="CAG8511130.1"/>
    <property type="molecule type" value="Genomic_DNA"/>
</dbReference>
<dbReference type="InterPro" id="IPR036864">
    <property type="entry name" value="Zn2-C6_fun-type_DNA-bd_sf"/>
</dbReference>
<comment type="caution">
    <text evidence="4">The sequence shown here is derived from an EMBL/GenBank/DDBJ whole genome shotgun (WGS) entry which is preliminary data.</text>
</comment>
<dbReference type="GO" id="GO:0000981">
    <property type="term" value="F:DNA-binding transcription factor activity, RNA polymerase II-specific"/>
    <property type="evidence" value="ECO:0007669"/>
    <property type="project" value="InterPro"/>
</dbReference>
<dbReference type="OrthoDB" id="10261408at2759"/>
<feature type="domain" description="Zn(2)-C6 fungal-type" evidence="3">
    <location>
        <begin position="13"/>
        <end position="48"/>
    </location>
</feature>
<name>A0A9N8ZYV7_9GLOM</name>
<evidence type="ECO:0000256" key="2">
    <source>
        <dbReference type="SAM" id="MobiDB-lite"/>
    </source>
</evidence>
<dbReference type="SUPFAM" id="SSF57701">
    <property type="entry name" value="Zn2/Cys6 DNA-binding domain"/>
    <property type="match status" value="1"/>
</dbReference>
<evidence type="ECO:0000313" key="5">
    <source>
        <dbReference type="Proteomes" id="UP000789396"/>
    </source>
</evidence>
<organism evidence="4 5">
    <name type="scientific">Racocetra fulgida</name>
    <dbReference type="NCBI Taxonomy" id="60492"/>
    <lineage>
        <taxon>Eukaryota</taxon>
        <taxon>Fungi</taxon>
        <taxon>Fungi incertae sedis</taxon>
        <taxon>Mucoromycota</taxon>
        <taxon>Glomeromycotina</taxon>
        <taxon>Glomeromycetes</taxon>
        <taxon>Diversisporales</taxon>
        <taxon>Gigasporaceae</taxon>
        <taxon>Racocetra</taxon>
    </lineage>
</organism>
<reference evidence="4" key="1">
    <citation type="submission" date="2021-06" db="EMBL/GenBank/DDBJ databases">
        <authorList>
            <person name="Kallberg Y."/>
            <person name="Tangrot J."/>
            <person name="Rosling A."/>
        </authorList>
    </citation>
    <scope>NUCLEOTIDE SEQUENCE</scope>
    <source>
        <strain evidence="4">IN212</strain>
    </source>
</reference>
<dbReference type="GO" id="GO:0008270">
    <property type="term" value="F:zinc ion binding"/>
    <property type="evidence" value="ECO:0007669"/>
    <property type="project" value="InterPro"/>
</dbReference>
<feature type="region of interest" description="Disordered" evidence="2">
    <location>
        <begin position="51"/>
        <end position="81"/>
    </location>
</feature>